<feature type="signal peptide" evidence="2">
    <location>
        <begin position="1"/>
        <end position="30"/>
    </location>
</feature>
<feature type="region of interest" description="Disordered" evidence="1">
    <location>
        <begin position="34"/>
        <end position="63"/>
    </location>
</feature>
<organism evidence="3 4">
    <name type="scientific">Rhodococcus tukisamuensis</name>
    <dbReference type="NCBI Taxonomy" id="168276"/>
    <lineage>
        <taxon>Bacteria</taxon>
        <taxon>Bacillati</taxon>
        <taxon>Actinomycetota</taxon>
        <taxon>Actinomycetes</taxon>
        <taxon>Mycobacteriales</taxon>
        <taxon>Nocardiaceae</taxon>
        <taxon>Rhodococcus</taxon>
    </lineage>
</organism>
<dbReference type="NCBIfam" id="TIGR01451">
    <property type="entry name" value="B_ant_repeat"/>
    <property type="match status" value="1"/>
</dbReference>
<gene>
    <name evidence="3" type="ORF">SAMN05444580_12033</name>
</gene>
<dbReference type="Gene3D" id="2.60.40.740">
    <property type="match status" value="1"/>
</dbReference>
<feature type="compositionally biased region" description="Polar residues" evidence="1">
    <location>
        <begin position="54"/>
        <end position="63"/>
    </location>
</feature>
<evidence type="ECO:0000313" key="3">
    <source>
        <dbReference type="EMBL" id="SDE53421.1"/>
    </source>
</evidence>
<feature type="chain" id="PRO_5011792527" evidence="2">
    <location>
        <begin position="31"/>
        <end position="255"/>
    </location>
</feature>
<evidence type="ECO:0000313" key="4">
    <source>
        <dbReference type="Proteomes" id="UP000199417"/>
    </source>
</evidence>
<dbReference type="RefSeq" id="WP_083577533.1">
    <property type="nucleotide sequence ID" value="NZ_FNAB01000020.1"/>
</dbReference>
<accession>A0A1G7DPJ2</accession>
<dbReference type="EMBL" id="FNAB01000020">
    <property type="protein sequence ID" value="SDE53421.1"/>
    <property type="molecule type" value="Genomic_DNA"/>
</dbReference>
<dbReference type="InterPro" id="IPR047589">
    <property type="entry name" value="DUF11_rpt"/>
</dbReference>
<feature type="compositionally biased region" description="Low complexity" evidence="1">
    <location>
        <begin position="34"/>
        <end position="44"/>
    </location>
</feature>
<dbReference type="AlphaFoldDB" id="A0A1G7DPJ2"/>
<protein>
    <submittedName>
        <fullName evidence="3">Conserved repeat domain-containing protein</fullName>
    </submittedName>
</protein>
<reference evidence="3 4" key="1">
    <citation type="submission" date="2016-10" db="EMBL/GenBank/DDBJ databases">
        <authorList>
            <person name="de Groot N.N."/>
        </authorList>
    </citation>
    <scope>NUCLEOTIDE SEQUENCE [LARGE SCALE GENOMIC DNA]</scope>
    <source>
        <strain evidence="3 4">JCM 11308</strain>
    </source>
</reference>
<name>A0A1G7DPJ2_9NOCA</name>
<dbReference type="Proteomes" id="UP000199417">
    <property type="component" value="Unassembled WGS sequence"/>
</dbReference>
<keyword evidence="2" id="KW-0732">Signal</keyword>
<evidence type="ECO:0000256" key="2">
    <source>
        <dbReference type="SAM" id="SignalP"/>
    </source>
</evidence>
<sequence length="255" mass="25714">MSRNSMRRVASVVAATALLAGGLAVGTASAAGSSDFGSAGSSDAPESPAAQKPRSATKTADNISVTKQVVGDGKVAPGQKVTYRTTFTVPSGLDRGITKIKDIHPAGFEYVEGSASINAWHLIGGQTKESVTPEVNVADNYIRVSSPTGWLVSSIDAKTLTFEATYLVPSDAKVGEAFDSGLAFDVLFFASTQSFNPMGVFATVRNANLVEGVGSGSAALGLGSSDGTGSAGSAIIEDPAGFLGEVIGSALKSAS</sequence>
<proteinExistence type="predicted"/>
<evidence type="ECO:0000256" key="1">
    <source>
        <dbReference type="SAM" id="MobiDB-lite"/>
    </source>
</evidence>
<keyword evidence="4" id="KW-1185">Reference proteome</keyword>